<keyword evidence="6" id="KW-1185">Reference proteome</keyword>
<dbReference type="Proteomes" id="UP001284601">
    <property type="component" value="Unassembled WGS sequence"/>
</dbReference>
<evidence type="ECO:0000313" key="5">
    <source>
        <dbReference type="EMBL" id="MDW5593974.1"/>
    </source>
</evidence>
<organism evidence="5 6">
    <name type="scientific">Conexibacter stalactiti</name>
    <dbReference type="NCBI Taxonomy" id="1940611"/>
    <lineage>
        <taxon>Bacteria</taxon>
        <taxon>Bacillati</taxon>
        <taxon>Actinomycetota</taxon>
        <taxon>Thermoleophilia</taxon>
        <taxon>Solirubrobacterales</taxon>
        <taxon>Conexibacteraceae</taxon>
        <taxon>Conexibacter</taxon>
    </lineage>
</organism>
<dbReference type="RefSeq" id="WP_318596232.1">
    <property type="nucleotide sequence ID" value="NZ_JAWSTH010000011.1"/>
</dbReference>
<gene>
    <name evidence="5" type="ORF">R7226_06495</name>
</gene>
<evidence type="ECO:0000313" key="6">
    <source>
        <dbReference type="Proteomes" id="UP001284601"/>
    </source>
</evidence>
<keyword evidence="2" id="KW-0067">ATP-binding</keyword>
<feature type="non-terminal residue" evidence="5">
    <location>
        <position position="714"/>
    </location>
</feature>
<feature type="region of interest" description="Disordered" evidence="3">
    <location>
        <begin position="421"/>
        <end position="440"/>
    </location>
</feature>
<accession>A0ABU4HPJ4</accession>
<evidence type="ECO:0000259" key="4">
    <source>
        <dbReference type="SMART" id="SM01043"/>
    </source>
</evidence>
<feature type="domain" description="Bacterial transcriptional activator" evidence="4">
    <location>
        <begin position="95"/>
        <end position="225"/>
    </location>
</feature>
<reference evidence="6" key="1">
    <citation type="submission" date="2023-07" db="EMBL/GenBank/DDBJ databases">
        <title>Conexibacter stalactiti sp. nov., isolated from stalactites in a lava cave and emended description of the genus Conexibacter.</title>
        <authorList>
            <person name="Lee S.D."/>
        </authorList>
    </citation>
    <scope>NUCLEOTIDE SEQUENCE [LARGE SCALE GENOMIC DNA]</scope>
    <source>
        <strain evidence="6">KCTC 39840</strain>
    </source>
</reference>
<sequence length="714" mass="73321">MLEIALLDGLRLRARGHELPLPANRPARALLVWLALHPGVHSRSRVAGTLRPERGEEAARQGLRQDLWTLRRSLGPAAEALIARREEVGLEGASVDAILLRGQAEGGDAQAAARLATSTLAPGLDDEWLVALRASAADELAQLCGRRADAAEAAGDRAGALPWCRTRAALEPLSESAQAQLIRLLAAGGDRAAALALAGELRARLSEQLGVTPSAATRALVDQVLADEAPHAAQAGPDGAQSAPHSASDEPHSAQAAPADDPPPIARPALPLPPPLALGRSGGAALVGRDGQLAALRHAWASASDGGAPRIVLLPGEAGIGKTRLTAELARTPHADGGLVLYGRCDEERIGAYQPLVEALDRALATGALTADLLPSARREQLARVLPSIVAAPVAGAAAAASSSGFVAAGSSSGGIVASSTGATATGGPSAFSADGETRRAPADGEDRLHLFEAFAAGLRAAASVSPALLVLDDLHWADRPTAALALHLARALEGTPLLIVLAYRDTALTDADHPLAPLRAELRRRDDALELPLGPLSAEALGALTPDAEIARTVHRRSGGNALFAIELLRDLAERDGDGAGHASDAVPLAVHDVILQRVARLGDDAGELLRAAAVAGQRFSLADVEALCDLDEGRLLTALETALAARLLRELDERSYASGPAYAFAHALVCDALAQGISAARRTRLQLALGHSLAQRGAPAGAVARRLLAAAP</sequence>
<dbReference type="InterPro" id="IPR027417">
    <property type="entry name" value="P-loop_NTPase"/>
</dbReference>
<comment type="caution">
    <text evidence="5">The sequence shown here is derived from an EMBL/GenBank/DDBJ whole genome shotgun (WGS) entry which is preliminary data.</text>
</comment>
<dbReference type="EMBL" id="JAWSTH010000011">
    <property type="protein sequence ID" value="MDW5593974.1"/>
    <property type="molecule type" value="Genomic_DNA"/>
</dbReference>
<dbReference type="Gene3D" id="1.25.40.10">
    <property type="entry name" value="Tetratricopeptide repeat domain"/>
    <property type="match status" value="1"/>
</dbReference>
<feature type="region of interest" description="Disordered" evidence="3">
    <location>
        <begin position="231"/>
        <end position="274"/>
    </location>
</feature>
<evidence type="ECO:0000256" key="1">
    <source>
        <dbReference type="ARBA" id="ARBA00022741"/>
    </source>
</evidence>
<dbReference type="PANTHER" id="PTHR16305:SF35">
    <property type="entry name" value="TRANSCRIPTIONAL ACTIVATOR DOMAIN"/>
    <property type="match status" value="1"/>
</dbReference>
<dbReference type="InterPro" id="IPR011990">
    <property type="entry name" value="TPR-like_helical_dom_sf"/>
</dbReference>
<proteinExistence type="predicted"/>
<keyword evidence="1" id="KW-0547">Nucleotide-binding</keyword>
<dbReference type="Pfam" id="PF03704">
    <property type="entry name" value="BTAD"/>
    <property type="match status" value="1"/>
</dbReference>
<evidence type="ECO:0000256" key="3">
    <source>
        <dbReference type="SAM" id="MobiDB-lite"/>
    </source>
</evidence>
<feature type="compositionally biased region" description="Low complexity" evidence="3">
    <location>
        <begin position="421"/>
        <end position="434"/>
    </location>
</feature>
<dbReference type="InterPro" id="IPR005158">
    <property type="entry name" value="BTAD"/>
</dbReference>
<dbReference type="InterPro" id="IPR041664">
    <property type="entry name" value="AAA_16"/>
</dbReference>
<protein>
    <submittedName>
        <fullName evidence="5">AAA family ATPase</fullName>
    </submittedName>
</protein>
<dbReference type="Pfam" id="PF13191">
    <property type="entry name" value="AAA_16"/>
    <property type="match status" value="1"/>
</dbReference>
<dbReference type="SUPFAM" id="SSF48452">
    <property type="entry name" value="TPR-like"/>
    <property type="match status" value="1"/>
</dbReference>
<feature type="compositionally biased region" description="Pro residues" evidence="3">
    <location>
        <begin position="260"/>
        <end position="274"/>
    </location>
</feature>
<dbReference type="SUPFAM" id="SSF52540">
    <property type="entry name" value="P-loop containing nucleoside triphosphate hydrolases"/>
    <property type="match status" value="1"/>
</dbReference>
<dbReference type="SMART" id="SM01043">
    <property type="entry name" value="BTAD"/>
    <property type="match status" value="1"/>
</dbReference>
<dbReference type="PANTHER" id="PTHR16305">
    <property type="entry name" value="TESTICULAR SOLUBLE ADENYLYL CYCLASE"/>
    <property type="match status" value="1"/>
</dbReference>
<evidence type="ECO:0000256" key="2">
    <source>
        <dbReference type="ARBA" id="ARBA00022840"/>
    </source>
</evidence>
<name>A0ABU4HPJ4_9ACTN</name>